<feature type="compositionally biased region" description="Basic and acidic residues" evidence="10">
    <location>
        <begin position="677"/>
        <end position="689"/>
    </location>
</feature>
<dbReference type="InterPro" id="IPR050388">
    <property type="entry name" value="ABC_Ni/Peptide_Import"/>
</dbReference>
<evidence type="ECO:0000256" key="4">
    <source>
        <dbReference type="ARBA" id="ARBA00022475"/>
    </source>
</evidence>
<evidence type="ECO:0000256" key="6">
    <source>
        <dbReference type="ARBA" id="ARBA00022840"/>
    </source>
</evidence>
<keyword evidence="13" id="KW-1185">Reference proteome</keyword>
<dbReference type="EC" id="7.4.2.9" evidence="8"/>
<evidence type="ECO:0000256" key="8">
    <source>
        <dbReference type="ARBA" id="ARBA00038852"/>
    </source>
</evidence>
<sequence>MSTESLLEIRDLSVTLPTDSSELRAVRGVSLDLRRGETLGIVGESGSGKSMTALALMNLLPPAARRQAAGIHFGDADLATLGEKELAGRVRGRRIGMIFQEPMTSLNPVYTIGRQLIETMTIHGGTSVAAARRRAIELLEKVGLPDPASRLKQYPHEMSGGQRQRVMIAMALMNEPELLIADEPTTALDVTIQAQILHLLSELQRELGMAMILITHDLGVVSRAADRIAVMYAGDIVETGTTEAVLSAPRHPYTQGLLECVPGYREASARRLGSIPGIVPSMTGEIRGCAFAARCPRAVPRCHQEDPPRRPVAAGQSDGAARSFVCHDPEETRGRGFAGGDTATGPAIRRGGDSVLRVDDASCTFSVRRGLFGKRKPLRALDRVSLDIRKGEVLALVGESGCGKTTLTRTIMGLQTPDAGTVTLAGRPLGEQPARQRARLIQPIFQDPYSSLNPRQTIGDLIRRPLVINRLGDAREQRARVHRMMDYVGLPSRVFNSFPDQLSGGQRQRAAIARALILDPEIVICDEPTSALDVSVQAQILNLLLDLRDELDLTYLFVTHDLSVVRHLADRVAVMYLGEIVECGPGEQVLNRPKHPYTRALLDSALSIEPALGVPAPDLAGDFPNPMNRPSGCPFHPRCPLADQRCRQRVPATETLDGTLVKCWKADTPPPSAPLDVRPDHNNKEDAAP</sequence>
<dbReference type="CDD" id="cd03257">
    <property type="entry name" value="ABC_NikE_OppD_transporters"/>
    <property type="match status" value="2"/>
</dbReference>
<dbReference type="FunFam" id="3.40.50.300:FF:000016">
    <property type="entry name" value="Oligopeptide ABC transporter ATP-binding component"/>
    <property type="match status" value="2"/>
</dbReference>
<dbReference type="GO" id="GO:0005886">
    <property type="term" value="C:plasma membrane"/>
    <property type="evidence" value="ECO:0007669"/>
    <property type="project" value="UniProtKB-SubCell"/>
</dbReference>
<dbReference type="GO" id="GO:0055085">
    <property type="term" value="P:transmembrane transport"/>
    <property type="evidence" value="ECO:0007669"/>
    <property type="project" value="UniProtKB-ARBA"/>
</dbReference>
<dbReference type="GO" id="GO:0005524">
    <property type="term" value="F:ATP binding"/>
    <property type="evidence" value="ECO:0007669"/>
    <property type="project" value="UniProtKB-KW"/>
</dbReference>
<evidence type="ECO:0000256" key="10">
    <source>
        <dbReference type="SAM" id="MobiDB-lite"/>
    </source>
</evidence>
<gene>
    <name evidence="12" type="ORF">LL252_01335</name>
</gene>
<dbReference type="SMART" id="SM00382">
    <property type="entry name" value="AAA"/>
    <property type="match status" value="2"/>
</dbReference>
<feature type="domain" description="ABC transporter" evidence="11">
    <location>
        <begin position="356"/>
        <end position="602"/>
    </location>
</feature>
<evidence type="ECO:0000256" key="9">
    <source>
        <dbReference type="ARBA" id="ARBA00047356"/>
    </source>
</evidence>
<dbReference type="NCBIfam" id="NF007739">
    <property type="entry name" value="PRK10419.1"/>
    <property type="match status" value="2"/>
</dbReference>
<dbReference type="NCBIfam" id="TIGR01727">
    <property type="entry name" value="oligo_HPY"/>
    <property type="match status" value="2"/>
</dbReference>
<name>A0A9Q3YKW7_9GAMM</name>
<comment type="caution">
    <text evidence="12">The sequence shown here is derived from an EMBL/GenBank/DDBJ whole genome shotgun (WGS) entry which is preliminary data.</text>
</comment>
<evidence type="ECO:0000313" key="13">
    <source>
        <dbReference type="Proteomes" id="UP001108027"/>
    </source>
</evidence>
<evidence type="ECO:0000256" key="3">
    <source>
        <dbReference type="ARBA" id="ARBA00022448"/>
    </source>
</evidence>
<evidence type="ECO:0000256" key="1">
    <source>
        <dbReference type="ARBA" id="ARBA00004417"/>
    </source>
</evidence>
<dbReference type="InterPro" id="IPR003593">
    <property type="entry name" value="AAA+_ATPase"/>
</dbReference>
<comment type="subcellular location">
    <subcellularLocation>
        <location evidence="1">Cell inner membrane</location>
        <topology evidence="1">Peripheral membrane protein</topology>
    </subcellularLocation>
</comment>
<dbReference type="Proteomes" id="UP001108027">
    <property type="component" value="Unassembled WGS sequence"/>
</dbReference>
<dbReference type="AlphaFoldDB" id="A0A9Q3YKW7"/>
<comment type="catalytic activity">
    <reaction evidence="9">
        <text>a dipeptide(out) + ATP + H2O = a dipeptide(in) + ADP + phosphate + H(+)</text>
        <dbReference type="Rhea" id="RHEA:23120"/>
        <dbReference type="ChEBI" id="CHEBI:15377"/>
        <dbReference type="ChEBI" id="CHEBI:15378"/>
        <dbReference type="ChEBI" id="CHEBI:30616"/>
        <dbReference type="ChEBI" id="CHEBI:43474"/>
        <dbReference type="ChEBI" id="CHEBI:90799"/>
        <dbReference type="ChEBI" id="CHEBI:456216"/>
        <dbReference type="EC" id="7.4.2.9"/>
    </reaction>
</comment>
<dbReference type="EMBL" id="JAJGNA010000001">
    <property type="protein sequence ID" value="MCC4307199.1"/>
    <property type="molecule type" value="Genomic_DNA"/>
</dbReference>
<keyword evidence="4" id="KW-1003">Cell membrane</keyword>
<proteinExistence type="inferred from homology"/>
<dbReference type="InterPro" id="IPR003439">
    <property type="entry name" value="ABC_transporter-like_ATP-bd"/>
</dbReference>
<dbReference type="NCBIfam" id="NF008453">
    <property type="entry name" value="PRK11308.1"/>
    <property type="match status" value="2"/>
</dbReference>
<feature type="region of interest" description="Disordered" evidence="10">
    <location>
        <begin position="667"/>
        <end position="689"/>
    </location>
</feature>
<dbReference type="InterPro" id="IPR017871">
    <property type="entry name" value="ABC_transporter-like_CS"/>
</dbReference>
<evidence type="ECO:0000256" key="7">
    <source>
        <dbReference type="ARBA" id="ARBA00023136"/>
    </source>
</evidence>
<evidence type="ECO:0000256" key="5">
    <source>
        <dbReference type="ARBA" id="ARBA00022741"/>
    </source>
</evidence>
<evidence type="ECO:0000256" key="2">
    <source>
        <dbReference type="ARBA" id="ARBA00005417"/>
    </source>
</evidence>
<dbReference type="PANTHER" id="PTHR43297">
    <property type="entry name" value="OLIGOPEPTIDE TRANSPORT ATP-BINDING PROTEIN APPD"/>
    <property type="match status" value="1"/>
</dbReference>
<dbReference type="SUPFAM" id="SSF52540">
    <property type="entry name" value="P-loop containing nucleoside triphosphate hydrolases"/>
    <property type="match status" value="2"/>
</dbReference>
<organism evidence="12 13">
    <name type="scientific">Alloalcanivorax marinus</name>
    <dbReference type="NCBI Taxonomy" id="1177169"/>
    <lineage>
        <taxon>Bacteria</taxon>
        <taxon>Pseudomonadati</taxon>
        <taxon>Pseudomonadota</taxon>
        <taxon>Gammaproteobacteria</taxon>
        <taxon>Oceanospirillales</taxon>
        <taxon>Alcanivoracaceae</taxon>
        <taxon>Alloalcanivorax</taxon>
    </lineage>
</organism>
<dbReference type="GO" id="GO:0016887">
    <property type="term" value="F:ATP hydrolysis activity"/>
    <property type="evidence" value="ECO:0007669"/>
    <property type="project" value="InterPro"/>
</dbReference>
<dbReference type="InterPro" id="IPR027417">
    <property type="entry name" value="P-loop_NTPase"/>
</dbReference>
<dbReference type="PANTHER" id="PTHR43297:SF2">
    <property type="entry name" value="DIPEPTIDE TRANSPORT ATP-BINDING PROTEIN DPPD"/>
    <property type="match status" value="1"/>
</dbReference>
<dbReference type="Pfam" id="PF08352">
    <property type="entry name" value="oligo_HPY"/>
    <property type="match status" value="2"/>
</dbReference>
<dbReference type="Gene3D" id="3.40.50.300">
    <property type="entry name" value="P-loop containing nucleotide triphosphate hydrolases"/>
    <property type="match status" value="2"/>
</dbReference>
<keyword evidence="6 12" id="KW-0067">ATP-binding</keyword>
<dbReference type="Pfam" id="PF00005">
    <property type="entry name" value="ABC_tran"/>
    <property type="match status" value="2"/>
</dbReference>
<feature type="domain" description="ABC transporter" evidence="11">
    <location>
        <begin position="7"/>
        <end position="258"/>
    </location>
</feature>
<dbReference type="PROSITE" id="PS00211">
    <property type="entry name" value="ABC_TRANSPORTER_1"/>
    <property type="match status" value="2"/>
</dbReference>
<dbReference type="InterPro" id="IPR013563">
    <property type="entry name" value="Oligopep_ABC_C"/>
</dbReference>
<keyword evidence="5" id="KW-0547">Nucleotide-binding</keyword>
<accession>A0A9Q3YKW7</accession>
<evidence type="ECO:0000259" key="11">
    <source>
        <dbReference type="PROSITE" id="PS50893"/>
    </source>
</evidence>
<keyword evidence="7" id="KW-0472">Membrane</keyword>
<reference evidence="12" key="1">
    <citation type="submission" date="2021-10" db="EMBL/GenBank/DDBJ databases">
        <title>The diversity and Nitrogen Metabolism of Culturable Nitrate-Utilizing Bacteria Within the Oxygen Minimum Zone of the Changjiang (Yangtze River)Estuary.</title>
        <authorList>
            <person name="Zhang D."/>
            <person name="Zheng J."/>
            <person name="Liu S."/>
            <person name="He W."/>
        </authorList>
    </citation>
    <scope>NUCLEOTIDE SEQUENCE</scope>
    <source>
        <strain evidence="12">FXH-223</strain>
    </source>
</reference>
<keyword evidence="3" id="KW-0813">Transport</keyword>
<dbReference type="PROSITE" id="PS50893">
    <property type="entry name" value="ABC_TRANSPORTER_2"/>
    <property type="match status" value="2"/>
</dbReference>
<comment type="similarity">
    <text evidence="2">Belongs to the ABC transporter superfamily.</text>
</comment>
<dbReference type="RefSeq" id="WP_228232385.1">
    <property type="nucleotide sequence ID" value="NZ_JAJGNA010000001.1"/>
</dbReference>
<dbReference type="GO" id="GO:0015833">
    <property type="term" value="P:peptide transport"/>
    <property type="evidence" value="ECO:0007669"/>
    <property type="project" value="InterPro"/>
</dbReference>
<evidence type="ECO:0000313" key="12">
    <source>
        <dbReference type="EMBL" id="MCC4307199.1"/>
    </source>
</evidence>
<protein>
    <recommendedName>
        <fullName evidence="8">ABC-type dipeptide transporter</fullName>
        <ecNumber evidence="8">7.4.2.9</ecNumber>
    </recommendedName>
</protein>